<gene>
    <name evidence="1" type="ORF">CCY01nite_50520</name>
</gene>
<name>A0A512RSY8_9BACT</name>
<protein>
    <submittedName>
        <fullName evidence="1">Uncharacterized protein</fullName>
    </submittedName>
</protein>
<keyword evidence="2" id="KW-1185">Reference proteome</keyword>
<organism evidence="1 2">
    <name type="scientific">Chitinophaga cymbidii</name>
    <dbReference type="NCBI Taxonomy" id="1096750"/>
    <lineage>
        <taxon>Bacteria</taxon>
        <taxon>Pseudomonadati</taxon>
        <taxon>Bacteroidota</taxon>
        <taxon>Chitinophagia</taxon>
        <taxon>Chitinophagales</taxon>
        <taxon>Chitinophagaceae</taxon>
        <taxon>Chitinophaga</taxon>
    </lineage>
</organism>
<dbReference type="Proteomes" id="UP000321436">
    <property type="component" value="Unassembled WGS sequence"/>
</dbReference>
<comment type="caution">
    <text evidence="1">The sequence shown here is derived from an EMBL/GenBank/DDBJ whole genome shotgun (WGS) entry which is preliminary data.</text>
</comment>
<reference evidence="1 2" key="1">
    <citation type="submission" date="2019-07" db="EMBL/GenBank/DDBJ databases">
        <title>Whole genome shotgun sequence of Chitinophaga cymbidii NBRC 109752.</title>
        <authorList>
            <person name="Hosoyama A."/>
            <person name="Uohara A."/>
            <person name="Ohji S."/>
            <person name="Ichikawa N."/>
        </authorList>
    </citation>
    <scope>NUCLEOTIDE SEQUENCE [LARGE SCALE GENOMIC DNA]</scope>
    <source>
        <strain evidence="1 2">NBRC 109752</strain>
    </source>
</reference>
<evidence type="ECO:0000313" key="1">
    <source>
        <dbReference type="EMBL" id="GEP98792.1"/>
    </source>
</evidence>
<proteinExistence type="predicted"/>
<evidence type="ECO:0000313" key="2">
    <source>
        <dbReference type="Proteomes" id="UP000321436"/>
    </source>
</evidence>
<dbReference type="AlphaFoldDB" id="A0A512RSY8"/>
<accession>A0A512RSY8</accession>
<dbReference type="EMBL" id="BKAU01000009">
    <property type="protein sequence ID" value="GEP98792.1"/>
    <property type="molecule type" value="Genomic_DNA"/>
</dbReference>
<sequence length="264" mass="28956">MGVIVQGERSFSTINPLIMEAIHITLPQKSRAVRLIDITQPSAIALATAAVRHHPVLVQLPTVFALLAAPTSEGARQLDNCKMRLAGKNYGTAIGSLHKFLAQAQPASLPASFNTARHFSNMEGAFIRLQFRQRHCQSQTLRNGTHQGLLLSGAFRELFISIENAFEDYPSDDMWSGNNYGAPLCTSCNISGDPGGSIVSLDKAMEFARQRKIPFIITTKNAACEKGSYPIFGFSHEGVHLHRRGPGMERFAGRIPASLQRWQA</sequence>